<dbReference type="EMBL" id="QAON01000002">
    <property type="protein sequence ID" value="PTQ90664.1"/>
    <property type="molecule type" value="Genomic_DNA"/>
</dbReference>
<dbReference type="Gene3D" id="2.40.128.270">
    <property type="match status" value="1"/>
</dbReference>
<comment type="caution">
    <text evidence="2">The sequence shown here is derived from an EMBL/GenBank/DDBJ whole genome shotgun (WGS) entry which is preliminary data.</text>
</comment>
<feature type="domain" description="DUF306" evidence="1">
    <location>
        <begin position="46"/>
        <end position="153"/>
    </location>
</feature>
<protein>
    <submittedName>
        <fullName evidence="2">META domain-containing protein</fullName>
    </submittedName>
</protein>
<dbReference type="InterPro" id="IPR005184">
    <property type="entry name" value="DUF306_Meta_HslJ"/>
</dbReference>
<dbReference type="InterPro" id="IPR038670">
    <property type="entry name" value="HslJ-like_sf"/>
</dbReference>
<dbReference type="InterPro" id="IPR053147">
    <property type="entry name" value="Hsp_HslJ-like"/>
</dbReference>
<reference evidence="2 3" key="1">
    <citation type="submission" date="2018-04" db="EMBL/GenBank/DDBJ databases">
        <title>Genomic Encyclopedia of Archaeal and Bacterial Type Strains, Phase II (KMG-II): from individual species to whole genera.</title>
        <authorList>
            <person name="Goeker M."/>
        </authorList>
    </citation>
    <scope>NUCLEOTIDE SEQUENCE [LARGE SCALE GENOMIC DNA]</scope>
    <source>
        <strain evidence="2 3">DSM 5822</strain>
    </source>
</reference>
<evidence type="ECO:0000259" key="1">
    <source>
        <dbReference type="Pfam" id="PF03724"/>
    </source>
</evidence>
<dbReference type="PANTHER" id="PTHR35535">
    <property type="entry name" value="HEAT SHOCK PROTEIN HSLJ"/>
    <property type="match status" value="1"/>
</dbReference>
<dbReference type="Pfam" id="PF03724">
    <property type="entry name" value="META"/>
    <property type="match status" value="1"/>
</dbReference>
<evidence type="ECO:0000313" key="2">
    <source>
        <dbReference type="EMBL" id="PTQ90664.1"/>
    </source>
</evidence>
<accession>A0A2T5J2C6</accession>
<dbReference type="AlphaFoldDB" id="A0A2T5J2C6"/>
<proteinExistence type="predicted"/>
<sequence>MCTLVLWLSACTSQQPDPRFQKTPPLPILVEPVTQQPVEPQALIALEDRIWQLVALTKSVNANHIQDGAFLSFQSANQQLKGSTGCNRLMGTYERHQQQLRMLEIASTKKFCPSGGIVQEAIFIQALNDTRFWQIEQQHLYLLDEQKQKLAIFELR</sequence>
<dbReference type="PANTHER" id="PTHR35535:SF1">
    <property type="entry name" value="HEAT SHOCK PROTEIN HSLJ"/>
    <property type="match status" value="1"/>
</dbReference>
<keyword evidence="3" id="KW-1185">Reference proteome</keyword>
<dbReference type="Proteomes" id="UP000244223">
    <property type="component" value="Unassembled WGS sequence"/>
</dbReference>
<evidence type="ECO:0000313" key="3">
    <source>
        <dbReference type="Proteomes" id="UP000244223"/>
    </source>
</evidence>
<name>A0A2T5J2C6_9GAMM</name>
<gene>
    <name evidence="2" type="ORF">C8N29_10264</name>
</gene>
<organism evidence="2 3">
    <name type="scientific">Agitococcus lubricus</name>
    <dbReference type="NCBI Taxonomy" id="1077255"/>
    <lineage>
        <taxon>Bacteria</taxon>
        <taxon>Pseudomonadati</taxon>
        <taxon>Pseudomonadota</taxon>
        <taxon>Gammaproteobacteria</taxon>
        <taxon>Moraxellales</taxon>
        <taxon>Moraxellaceae</taxon>
        <taxon>Agitococcus</taxon>
    </lineage>
</organism>